<evidence type="ECO:0000256" key="1">
    <source>
        <dbReference type="SAM" id="MobiDB-lite"/>
    </source>
</evidence>
<keyword evidence="3" id="KW-1185">Reference proteome</keyword>
<evidence type="ECO:0000313" key="3">
    <source>
        <dbReference type="Proteomes" id="UP000270296"/>
    </source>
</evidence>
<accession>A0A183IUB6</accession>
<dbReference type="Proteomes" id="UP000270296">
    <property type="component" value="Unassembled WGS sequence"/>
</dbReference>
<dbReference type="EMBL" id="UZAM01010424">
    <property type="protein sequence ID" value="VDP12296.1"/>
    <property type="molecule type" value="Genomic_DNA"/>
</dbReference>
<organism evidence="4">
    <name type="scientific">Soboliphyme baturini</name>
    <dbReference type="NCBI Taxonomy" id="241478"/>
    <lineage>
        <taxon>Eukaryota</taxon>
        <taxon>Metazoa</taxon>
        <taxon>Ecdysozoa</taxon>
        <taxon>Nematoda</taxon>
        <taxon>Enoplea</taxon>
        <taxon>Dorylaimia</taxon>
        <taxon>Dioctophymatida</taxon>
        <taxon>Dioctophymatoidea</taxon>
        <taxon>Soboliphymatidae</taxon>
        <taxon>Soboliphyme</taxon>
    </lineage>
</organism>
<protein>
    <submittedName>
        <fullName evidence="2 4">Uncharacterized protein</fullName>
    </submittedName>
</protein>
<evidence type="ECO:0000313" key="4">
    <source>
        <dbReference type="WBParaSite" id="SBAD_0000748301-mRNA-1"/>
    </source>
</evidence>
<evidence type="ECO:0000313" key="2">
    <source>
        <dbReference type="EMBL" id="VDP12296.1"/>
    </source>
</evidence>
<gene>
    <name evidence="2" type="ORF">SBAD_LOCUS7214</name>
</gene>
<reference evidence="2 3" key="2">
    <citation type="submission" date="2018-11" db="EMBL/GenBank/DDBJ databases">
        <authorList>
            <consortium name="Pathogen Informatics"/>
        </authorList>
    </citation>
    <scope>NUCLEOTIDE SEQUENCE [LARGE SCALE GENOMIC DNA]</scope>
</reference>
<name>A0A183IUB6_9BILA</name>
<dbReference type="AlphaFoldDB" id="A0A183IUB6"/>
<reference evidence="4" key="1">
    <citation type="submission" date="2016-06" db="UniProtKB">
        <authorList>
            <consortium name="WormBaseParasite"/>
        </authorList>
    </citation>
    <scope>IDENTIFICATION</scope>
</reference>
<feature type="region of interest" description="Disordered" evidence="1">
    <location>
        <begin position="196"/>
        <end position="215"/>
    </location>
</feature>
<sequence length="215" mass="24358">MSATHHSATDSANENLSIRDTEFFTNDFQQNTGFEYEFTKVTNDKTNRAASAPTHYGKWYGKKHSSRARLETSSFGFYRTRSLLSENHRSAVFPGHKQDGVLLVGWRKQHHRTIELFDQKHGSRGKEENGALGDVQLRLLLPTNSASENFFVCPSPTHQQSAMCQMHMRRSHEKVLAHQSLTGRSHVTQPVHSLNYSQTPSTAFTGRLGGRKLDE</sequence>
<dbReference type="WBParaSite" id="SBAD_0000748301-mRNA-1">
    <property type="protein sequence ID" value="SBAD_0000748301-mRNA-1"/>
    <property type="gene ID" value="SBAD_0000748301"/>
</dbReference>
<proteinExistence type="predicted"/>